<evidence type="ECO:0000259" key="2">
    <source>
        <dbReference type="Pfam" id="PF01521"/>
    </source>
</evidence>
<dbReference type="Pfam" id="PF01521">
    <property type="entry name" value="Fe-S_biosyn"/>
    <property type="match status" value="1"/>
</dbReference>
<comment type="similarity">
    <text evidence="1">Belongs to the HesB/IscA family.</text>
</comment>
<protein>
    <recommendedName>
        <fullName evidence="2">Core domain-containing protein</fullName>
    </recommendedName>
</protein>
<dbReference type="SUPFAM" id="SSF89360">
    <property type="entry name" value="HesB-like domain"/>
    <property type="match status" value="1"/>
</dbReference>
<evidence type="ECO:0000256" key="1">
    <source>
        <dbReference type="ARBA" id="ARBA00006718"/>
    </source>
</evidence>
<evidence type="ECO:0000313" key="4">
    <source>
        <dbReference type="Proteomes" id="UP001590950"/>
    </source>
</evidence>
<proteinExistence type="inferred from homology"/>
<dbReference type="Gene3D" id="2.60.300.12">
    <property type="entry name" value="HesB-like domain"/>
    <property type="match status" value="1"/>
</dbReference>
<dbReference type="EMBL" id="JBEFKJ010000001">
    <property type="protein sequence ID" value="KAL2048627.1"/>
    <property type="molecule type" value="Genomic_DNA"/>
</dbReference>
<name>A0ABR4ASF3_9LECA</name>
<dbReference type="InterPro" id="IPR000361">
    <property type="entry name" value="ATAP_core_dom"/>
</dbReference>
<dbReference type="NCBIfam" id="TIGR00049">
    <property type="entry name" value="iron-sulfur cluster assembly accessory protein"/>
    <property type="match status" value="1"/>
</dbReference>
<sequence length="226" mass="24385">MTVKALARPLVQPAKHRVSCIRTARVALVNNNGRPTPANQYSTYASIPDYSLPAFMTRKTRAAPSYDLHLPLRQLPHTDVSHARHFSASPTLKATIVTANPRKDEDGNEMLIEITARAATRLKEIMSKDSNSNLALRVTVESGGCHGFQYLMSLTDTSAISAEDDTVFEASDGSGAKVVMDEPSLELLKGSKVDFTMELIGSQFKIVGNPAATSSCGCGTSFDIKP</sequence>
<reference evidence="3 4" key="1">
    <citation type="submission" date="2024-09" db="EMBL/GenBank/DDBJ databases">
        <title>Rethinking Asexuality: The Enigmatic Case of Functional Sexual Genes in Lepraria (Stereocaulaceae).</title>
        <authorList>
            <person name="Doellman M."/>
            <person name="Sun Y."/>
            <person name="Barcenas-Pena A."/>
            <person name="Lumbsch H.T."/>
            <person name="Grewe F."/>
        </authorList>
    </citation>
    <scope>NUCLEOTIDE SEQUENCE [LARGE SCALE GENOMIC DNA]</scope>
    <source>
        <strain evidence="3 4">Mercado 3170</strain>
    </source>
</reference>
<dbReference type="PANTHER" id="PTHR43011:SF1">
    <property type="entry name" value="IRON-SULFUR CLUSTER ASSEMBLY 2 HOMOLOG, MITOCHONDRIAL"/>
    <property type="match status" value="1"/>
</dbReference>
<dbReference type="InterPro" id="IPR016092">
    <property type="entry name" value="ATAP"/>
</dbReference>
<comment type="caution">
    <text evidence="3">The sequence shown here is derived from an EMBL/GenBank/DDBJ whole genome shotgun (WGS) entry which is preliminary data.</text>
</comment>
<accession>A0ABR4ASF3</accession>
<evidence type="ECO:0000313" key="3">
    <source>
        <dbReference type="EMBL" id="KAL2048627.1"/>
    </source>
</evidence>
<dbReference type="InterPro" id="IPR035903">
    <property type="entry name" value="HesB-like_dom_sf"/>
</dbReference>
<dbReference type="PANTHER" id="PTHR43011">
    <property type="entry name" value="IRON-SULFUR CLUSTER ASSEMBLY 2 HOMOLOG, MITOCHONDRIAL"/>
    <property type="match status" value="1"/>
</dbReference>
<feature type="domain" description="Core" evidence="2">
    <location>
        <begin position="110"/>
        <end position="219"/>
    </location>
</feature>
<organism evidence="3 4">
    <name type="scientific">Stereocaulon virgatum</name>
    <dbReference type="NCBI Taxonomy" id="373712"/>
    <lineage>
        <taxon>Eukaryota</taxon>
        <taxon>Fungi</taxon>
        <taxon>Dikarya</taxon>
        <taxon>Ascomycota</taxon>
        <taxon>Pezizomycotina</taxon>
        <taxon>Lecanoromycetes</taxon>
        <taxon>OSLEUM clade</taxon>
        <taxon>Lecanoromycetidae</taxon>
        <taxon>Lecanorales</taxon>
        <taxon>Lecanorineae</taxon>
        <taxon>Stereocaulaceae</taxon>
        <taxon>Stereocaulon</taxon>
    </lineage>
</organism>
<dbReference type="Proteomes" id="UP001590950">
    <property type="component" value="Unassembled WGS sequence"/>
</dbReference>
<keyword evidence="4" id="KW-1185">Reference proteome</keyword>
<gene>
    <name evidence="3" type="ORF">N7G274_000539</name>
</gene>